<organism evidence="2 3">
    <name type="scientific">Propionimicrobium lymphophilum ACS-093-V-SCH5</name>
    <dbReference type="NCBI Taxonomy" id="883161"/>
    <lineage>
        <taxon>Bacteria</taxon>
        <taxon>Bacillati</taxon>
        <taxon>Actinomycetota</taxon>
        <taxon>Actinomycetes</taxon>
        <taxon>Propionibacteriales</taxon>
        <taxon>Propionibacteriaceae</taxon>
        <taxon>Propionimicrobium</taxon>
    </lineage>
</organism>
<dbReference type="EMBL" id="AGZR01000009">
    <property type="protein sequence ID" value="EPD32292.1"/>
    <property type="molecule type" value="Genomic_DNA"/>
</dbReference>
<dbReference type="HOGENOM" id="CLU_007884_6_0_11"/>
<reference evidence="2 3" key="1">
    <citation type="submission" date="2013-04" db="EMBL/GenBank/DDBJ databases">
        <title>The Genome Sequence of Propionimicrobium lymphophilum ACS-093-V-SCH5.</title>
        <authorList>
            <consortium name="The Broad Institute Genomics Platform"/>
            <person name="Earl A."/>
            <person name="Ward D."/>
            <person name="Feldgarden M."/>
            <person name="Gevers D."/>
            <person name="Saerens B."/>
            <person name="Vaneechoutte M."/>
            <person name="Walker B."/>
            <person name="Young S."/>
            <person name="Zeng Q."/>
            <person name="Gargeya S."/>
            <person name="Fitzgerald M."/>
            <person name="Haas B."/>
            <person name="Abouelleil A."/>
            <person name="Allen A.W."/>
            <person name="Alvarado L."/>
            <person name="Arachchi H.M."/>
            <person name="Berlin A.M."/>
            <person name="Chapman S.B."/>
            <person name="Gainer-Dewar J."/>
            <person name="Goldberg J."/>
            <person name="Griggs A."/>
            <person name="Gujja S."/>
            <person name="Hansen M."/>
            <person name="Howarth C."/>
            <person name="Imamovic A."/>
            <person name="Ireland A."/>
            <person name="Larimer J."/>
            <person name="McCowan C."/>
            <person name="Murphy C."/>
            <person name="Pearson M."/>
            <person name="Poon T.W."/>
            <person name="Priest M."/>
            <person name="Roberts A."/>
            <person name="Saif S."/>
            <person name="Shea T."/>
            <person name="Sisk P."/>
            <person name="Sykes S."/>
            <person name="Wortman J."/>
            <person name="Nusbaum C."/>
            <person name="Birren B."/>
        </authorList>
    </citation>
    <scope>NUCLEOTIDE SEQUENCE [LARGE SCALE GENOMIC DNA]</scope>
    <source>
        <strain evidence="2 3">ACS-093-V-SCH5</strain>
    </source>
</reference>
<dbReference type="OrthoDB" id="9796287at2"/>
<dbReference type="Proteomes" id="UP000014417">
    <property type="component" value="Unassembled WGS sequence"/>
</dbReference>
<dbReference type="PANTHER" id="PTHR22602:SF0">
    <property type="entry name" value="TRANSFERASE CAF17, MITOCHONDRIAL-RELATED"/>
    <property type="match status" value="1"/>
</dbReference>
<dbReference type="Gene3D" id="3.30.1360.120">
    <property type="entry name" value="Probable tRNA modification gtpase trme, domain 1"/>
    <property type="match status" value="2"/>
</dbReference>
<dbReference type="RefSeq" id="WP_016456667.1">
    <property type="nucleotide sequence ID" value="NZ_KE150269.1"/>
</dbReference>
<keyword evidence="3" id="KW-1185">Reference proteome</keyword>
<dbReference type="STRING" id="883161.HMPREF9306_01861"/>
<evidence type="ECO:0000256" key="1">
    <source>
        <dbReference type="ARBA" id="ARBA00022946"/>
    </source>
</evidence>
<dbReference type="PATRIC" id="fig|883161.3.peg.1848"/>
<protein>
    <submittedName>
        <fullName evidence="2">Folate-binding protein YgfZ</fullName>
    </submittedName>
</protein>
<comment type="caution">
    <text evidence="2">The sequence shown here is derived from an EMBL/GenBank/DDBJ whole genome shotgun (WGS) entry which is preliminary data.</text>
</comment>
<dbReference type="InterPro" id="IPR027266">
    <property type="entry name" value="TrmE/GcvT-like"/>
</dbReference>
<dbReference type="NCBIfam" id="TIGR03317">
    <property type="entry name" value="ygfZ_signature"/>
    <property type="match status" value="1"/>
</dbReference>
<dbReference type="PANTHER" id="PTHR22602">
    <property type="entry name" value="TRANSFERASE CAF17, MITOCHONDRIAL-RELATED"/>
    <property type="match status" value="1"/>
</dbReference>
<dbReference type="GO" id="GO:0016226">
    <property type="term" value="P:iron-sulfur cluster assembly"/>
    <property type="evidence" value="ECO:0007669"/>
    <property type="project" value="TreeGrafter"/>
</dbReference>
<keyword evidence="1" id="KW-0809">Transit peptide</keyword>
<proteinExistence type="predicted"/>
<dbReference type="InterPro" id="IPR045179">
    <property type="entry name" value="YgfZ/GcvT"/>
</dbReference>
<dbReference type="InterPro" id="IPR017703">
    <property type="entry name" value="YgfZ/GCV_T_CS"/>
</dbReference>
<dbReference type="SUPFAM" id="SSF103025">
    <property type="entry name" value="Folate-binding domain"/>
    <property type="match status" value="1"/>
</dbReference>
<evidence type="ECO:0000313" key="2">
    <source>
        <dbReference type="EMBL" id="EPD32292.1"/>
    </source>
</evidence>
<name>S2WI63_9ACTN</name>
<accession>S2WI63</accession>
<gene>
    <name evidence="2" type="ORF">HMPREF9306_01861</name>
</gene>
<evidence type="ECO:0000313" key="3">
    <source>
        <dbReference type="Proteomes" id="UP000014417"/>
    </source>
</evidence>
<sequence>MIEVEQGPDKGLAWHFGDPLREQRELVASRGVVDLGNGVGGRIVVELTGPERLTWLSGLTTGIFEEGASSAALILDGNGRVMHRLHVVDDGETTFVWADQIGSLLEFLQRMKFWTKAEISESKRHAFFVGNEVEALGPEIDYGIEGGRIVLASPNAYSPNAGVWAFEALRISAGLPRIGIDTDDKTLPNELGLYATKLDKGCYPGQETVARVHNVGRPPRRMIRLLIDGSENRLPELGAPICLRDDEKPIGFVGASAQHWELGPIALGLIKRSTPVDAQLTVDGIAASQEVLVDPEIGVHFKAPKLGGIGKSLL</sequence>
<dbReference type="AlphaFoldDB" id="S2WI63"/>